<sequence length="87" mass="10839">MDQYHAITPFFSWDNDMNESNENGFFNFWEQILMNKKIINIDDIDHYKKLYNEELDILNEQPENWMRIRIYARNNGNISQIIFWQRF</sequence>
<comment type="caution">
    <text evidence="1">The sequence shown here is derived from an EMBL/GenBank/DDBJ whole genome shotgun (WGS) entry which is preliminary data.</text>
</comment>
<proteinExistence type="predicted"/>
<gene>
    <name evidence="1" type="ORF">RPERSI_LOCUS2191</name>
</gene>
<accession>A0ACA9L7P7</accession>
<keyword evidence="2" id="KW-1185">Reference proteome</keyword>
<protein>
    <submittedName>
        <fullName evidence="1">15303_t:CDS:1</fullName>
    </submittedName>
</protein>
<evidence type="ECO:0000313" key="2">
    <source>
        <dbReference type="Proteomes" id="UP000789920"/>
    </source>
</evidence>
<name>A0ACA9L7P7_9GLOM</name>
<dbReference type="EMBL" id="CAJVQC010002323">
    <property type="protein sequence ID" value="CAG8509444.1"/>
    <property type="molecule type" value="Genomic_DNA"/>
</dbReference>
<evidence type="ECO:0000313" key="1">
    <source>
        <dbReference type="EMBL" id="CAG8509444.1"/>
    </source>
</evidence>
<organism evidence="1 2">
    <name type="scientific">Racocetra persica</name>
    <dbReference type="NCBI Taxonomy" id="160502"/>
    <lineage>
        <taxon>Eukaryota</taxon>
        <taxon>Fungi</taxon>
        <taxon>Fungi incertae sedis</taxon>
        <taxon>Mucoromycota</taxon>
        <taxon>Glomeromycotina</taxon>
        <taxon>Glomeromycetes</taxon>
        <taxon>Diversisporales</taxon>
        <taxon>Gigasporaceae</taxon>
        <taxon>Racocetra</taxon>
    </lineage>
</organism>
<dbReference type="Proteomes" id="UP000789920">
    <property type="component" value="Unassembled WGS sequence"/>
</dbReference>
<reference evidence="1" key="1">
    <citation type="submission" date="2021-06" db="EMBL/GenBank/DDBJ databases">
        <authorList>
            <person name="Kallberg Y."/>
            <person name="Tangrot J."/>
            <person name="Rosling A."/>
        </authorList>
    </citation>
    <scope>NUCLEOTIDE SEQUENCE</scope>
    <source>
        <strain evidence="1">MA461A</strain>
    </source>
</reference>